<feature type="region of interest" description="Disordered" evidence="1">
    <location>
        <begin position="1"/>
        <end position="54"/>
    </location>
</feature>
<evidence type="ECO:0000313" key="3">
    <source>
        <dbReference type="Proteomes" id="UP001469553"/>
    </source>
</evidence>
<reference evidence="2 3" key="1">
    <citation type="submission" date="2021-06" db="EMBL/GenBank/DDBJ databases">
        <authorList>
            <person name="Palmer J.M."/>
        </authorList>
    </citation>
    <scope>NUCLEOTIDE SEQUENCE [LARGE SCALE GENOMIC DNA]</scope>
    <source>
        <strain evidence="2 3">AS_MEX2019</strain>
        <tissue evidence="2">Muscle</tissue>
    </source>
</reference>
<proteinExistence type="predicted"/>
<comment type="caution">
    <text evidence="2">The sequence shown here is derived from an EMBL/GenBank/DDBJ whole genome shotgun (WGS) entry which is preliminary data.</text>
</comment>
<protein>
    <submittedName>
        <fullName evidence="2">Uncharacterized protein</fullName>
    </submittedName>
</protein>
<dbReference type="Proteomes" id="UP001469553">
    <property type="component" value="Unassembled WGS sequence"/>
</dbReference>
<accession>A0ABV1A7N8</accession>
<organism evidence="2 3">
    <name type="scientific">Ameca splendens</name>
    <dbReference type="NCBI Taxonomy" id="208324"/>
    <lineage>
        <taxon>Eukaryota</taxon>
        <taxon>Metazoa</taxon>
        <taxon>Chordata</taxon>
        <taxon>Craniata</taxon>
        <taxon>Vertebrata</taxon>
        <taxon>Euteleostomi</taxon>
        <taxon>Actinopterygii</taxon>
        <taxon>Neopterygii</taxon>
        <taxon>Teleostei</taxon>
        <taxon>Neoteleostei</taxon>
        <taxon>Acanthomorphata</taxon>
        <taxon>Ovalentaria</taxon>
        <taxon>Atherinomorphae</taxon>
        <taxon>Cyprinodontiformes</taxon>
        <taxon>Goodeidae</taxon>
        <taxon>Ameca</taxon>
    </lineage>
</organism>
<feature type="compositionally biased region" description="Basic residues" evidence="1">
    <location>
        <begin position="1"/>
        <end position="12"/>
    </location>
</feature>
<evidence type="ECO:0000256" key="1">
    <source>
        <dbReference type="SAM" id="MobiDB-lite"/>
    </source>
</evidence>
<keyword evidence="3" id="KW-1185">Reference proteome</keyword>
<sequence length="107" mass="11838">MHVSRTRTRTHRLPLYPGPGRRGSRLSRDTQTSLSPDTSSSTSRREPKMFPGQMDGELCFSAQLSHHHKDRHSVPITGSAAPIHLSVSCSILSSLVNKTPRYLNSST</sequence>
<name>A0ABV1A7N8_9TELE</name>
<evidence type="ECO:0000313" key="2">
    <source>
        <dbReference type="EMBL" id="MEQ2314558.1"/>
    </source>
</evidence>
<feature type="compositionally biased region" description="Low complexity" evidence="1">
    <location>
        <begin position="30"/>
        <end position="42"/>
    </location>
</feature>
<dbReference type="EMBL" id="JAHRIP010085513">
    <property type="protein sequence ID" value="MEQ2314558.1"/>
    <property type="molecule type" value="Genomic_DNA"/>
</dbReference>
<gene>
    <name evidence="2" type="ORF">AMECASPLE_013397</name>
</gene>